<protein>
    <submittedName>
        <fullName evidence="2">Uncharacterized protein</fullName>
    </submittedName>
</protein>
<keyword evidence="3" id="KW-1185">Reference proteome</keyword>
<dbReference type="AlphaFoldDB" id="A0A6B0GPJ4"/>
<reference evidence="2 3" key="1">
    <citation type="submission" date="2019-12" db="EMBL/GenBank/DDBJ databases">
        <title>Halocatena pleomorpha gen. nov. sp. nov., an extremely halophilic archaeon of family Halobacteriaceae isolated from saltpan soil.</title>
        <authorList>
            <person name="Pal Y."/>
            <person name="Verma A."/>
            <person name="Krishnamurthi S."/>
            <person name="Kumar P."/>
        </authorList>
    </citation>
    <scope>NUCLEOTIDE SEQUENCE [LARGE SCALE GENOMIC DNA]</scope>
    <source>
        <strain evidence="2 3">JCM 16495</strain>
    </source>
</reference>
<evidence type="ECO:0000313" key="3">
    <source>
        <dbReference type="Proteomes" id="UP000451471"/>
    </source>
</evidence>
<name>A0A6B0GPJ4_9EURY</name>
<dbReference type="EMBL" id="WSZK01000039">
    <property type="protein sequence ID" value="MWG36754.1"/>
    <property type="molecule type" value="Genomic_DNA"/>
</dbReference>
<feature type="transmembrane region" description="Helical" evidence="1">
    <location>
        <begin position="38"/>
        <end position="56"/>
    </location>
</feature>
<dbReference type="Proteomes" id="UP000451471">
    <property type="component" value="Unassembled WGS sequence"/>
</dbReference>
<keyword evidence="1" id="KW-0812">Transmembrane</keyword>
<organism evidence="2 3">
    <name type="scientific">Halomarina oriensis</name>
    <dbReference type="NCBI Taxonomy" id="671145"/>
    <lineage>
        <taxon>Archaea</taxon>
        <taxon>Methanobacteriati</taxon>
        <taxon>Methanobacteriota</taxon>
        <taxon>Stenosarchaea group</taxon>
        <taxon>Halobacteria</taxon>
        <taxon>Halobacteriales</taxon>
        <taxon>Natronomonadaceae</taxon>
        <taxon>Halomarina</taxon>
    </lineage>
</organism>
<feature type="transmembrane region" description="Helical" evidence="1">
    <location>
        <begin position="12"/>
        <end position="32"/>
    </location>
</feature>
<keyword evidence="1" id="KW-1133">Transmembrane helix</keyword>
<proteinExistence type="predicted"/>
<dbReference type="RefSeq" id="WP_158206404.1">
    <property type="nucleotide sequence ID" value="NZ_WSZK01000039.1"/>
</dbReference>
<keyword evidence="1" id="KW-0472">Membrane</keyword>
<evidence type="ECO:0000313" key="2">
    <source>
        <dbReference type="EMBL" id="MWG36754.1"/>
    </source>
</evidence>
<accession>A0A6B0GPJ4</accession>
<evidence type="ECO:0000256" key="1">
    <source>
        <dbReference type="SAM" id="Phobius"/>
    </source>
</evidence>
<comment type="caution">
    <text evidence="2">The sequence shown here is derived from an EMBL/GenBank/DDBJ whole genome shotgun (WGS) entry which is preliminary data.</text>
</comment>
<gene>
    <name evidence="2" type="ORF">GQS65_20075</name>
</gene>
<sequence length="59" mass="6227">MRVGFRRENLGRAVVGFLAAMTGVVVVGTLVGMSLPEVLVFGVALGIGFSLGVLFFDQR</sequence>